<dbReference type="EMBL" id="SJPI01000001">
    <property type="protein sequence ID" value="TWT53305.1"/>
    <property type="molecule type" value="Genomic_DNA"/>
</dbReference>
<keyword evidence="1" id="KW-0472">Membrane</keyword>
<reference evidence="2 3" key="1">
    <citation type="submission" date="2019-02" db="EMBL/GenBank/DDBJ databases">
        <title>Deep-cultivation of Planctomycetes and their phenomic and genomic characterization uncovers novel biology.</title>
        <authorList>
            <person name="Wiegand S."/>
            <person name="Jogler M."/>
            <person name="Boedeker C."/>
            <person name="Pinto D."/>
            <person name="Vollmers J."/>
            <person name="Rivas-Marin E."/>
            <person name="Kohn T."/>
            <person name="Peeters S.H."/>
            <person name="Heuer A."/>
            <person name="Rast P."/>
            <person name="Oberbeckmann S."/>
            <person name="Bunk B."/>
            <person name="Jeske O."/>
            <person name="Meyerdierks A."/>
            <person name="Storesund J.E."/>
            <person name="Kallscheuer N."/>
            <person name="Luecker S."/>
            <person name="Lage O.M."/>
            <person name="Pohl T."/>
            <person name="Merkel B.J."/>
            <person name="Hornburger P."/>
            <person name="Mueller R.-W."/>
            <person name="Bruemmer F."/>
            <person name="Labrenz M."/>
            <person name="Spormann A.M."/>
            <person name="Op Den Camp H."/>
            <person name="Overmann J."/>
            <person name="Amann R."/>
            <person name="Jetten M.S.M."/>
            <person name="Mascher T."/>
            <person name="Medema M.H."/>
            <person name="Devos D.P."/>
            <person name="Kaster A.-K."/>
            <person name="Ovreas L."/>
            <person name="Rohde M."/>
            <person name="Galperin M.Y."/>
            <person name="Jogler C."/>
        </authorList>
    </citation>
    <scope>NUCLEOTIDE SEQUENCE [LARGE SCALE GENOMIC DNA]</scope>
    <source>
        <strain evidence="2 3">Pla22</strain>
    </source>
</reference>
<evidence type="ECO:0000313" key="3">
    <source>
        <dbReference type="Proteomes" id="UP000316598"/>
    </source>
</evidence>
<dbReference type="Proteomes" id="UP000316598">
    <property type="component" value="Unassembled WGS sequence"/>
</dbReference>
<organism evidence="2 3">
    <name type="scientific">Rubripirellula amarantea</name>
    <dbReference type="NCBI Taxonomy" id="2527999"/>
    <lineage>
        <taxon>Bacteria</taxon>
        <taxon>Pseudomonadati</taxon>
        <taxon>Planctomycetota</taxon>
        <taxon>Planctomycetia</taxon>
        <taxon>Pirellulales</taxon>
        <taxon>Pirellulaceae</taxon>
        <taxon>Rubripirellula</taxon>
    </lineage>
</organism>
<evidence type="ECO:0000256" key="1">
    <source>
        <dbReference type="SAM" id="Phobius"/>
    </source>
</evidence>
<accession>A0A5C5WT28</accession>
<feature type="transmembrane region" description="Helical" evidence="1">
    <location>
        <begin position="6"/>
        <end position="30"/>
    </location>
</feature>
<keyword evidence="1" id="KW-0812">Transmembrane</keyword>
<sequence length="36" mass="3855">MTLTTGGMIVMLLSISGVLLLLGFCLFKVFTLPPVK</sequence>
<comment type="caution">
    <text evidence="2">The sequence shown here is derived from an EMBL/GenBank/DDBJ whole genome shotgun (WGS) entry which is preliminary data.</text>
</comment>
<gene>
    <name evidence="2" type="ORF">Pla22_09340</name>
</gene>
<dbReference type="AlphaFoldDB" id="A0A5C5WT28"/>
<keyword evidence="1" id="KW-1133">Transmembrane helix</keyword>
<name>A0A5C5WT28_9BACT</name>
<evidence type="ECO:0000313" key="2">
    <source>
        <dbReference type="EMBL" id="TWT53305.1"/>
    </source>
</evidence>
<protein>
    <submittedName>
        <fullName evidence="2">Uncharacterized protein</fullName>
    </submittedName>
</protein>
<keyword evidence="3" id="KW-1185">Reference proteome</keyword>
<proteinExistence type="predicted"/>